<dbReference type="SUPFAM" id="SSF56112">
    <property type="entry name" value="Protein kinase-like (PK-like)"/>
    <property type="match status" value="1"/>
</dbReference>
<proteinExistence type="predicted"/>
<dbReference type="PANTHER" id="PTHR44167">
    <property type="entry name" value="OVARIAN-SPECIFIC SERINE/THREONINE-PROTEIN KINASE LOK-RELATED"/>
    <property type="match status" value="1"/>
</dbReference>
<feature type="compositionally biased region" description="Polar residues" evidence="1">
    <location>
        <begin position="318"/>
        <end position="329"/>
    </location>
</feature>
<evidence type="ECO:0000256" key="1">
    <source>
        <dbReference type="SAM" id="MobiDB-lite"/>
    </source>
</evidence>
<name>A0A7S1BXE3_9STRA</name>
<feature type="compositionally biased region" description="Basic and acidic residues" evidence="1">
    <location>
        <begin position="434"/>
        <end position="451"/>
    </location>
</feature>
<feature type="domain" description="Protein kinase" evidence="2">
    <location>
        <begin position="42"/>
        <end position="562"/>
    </location>
</feature>
<dbReference type="GO" id="GO:0004674">
    <property type="term" value="F:protein serine/threonine kinase activity"/>
    <property type="evidence" value="ECO:0007669"/>
    <property type="project" value="TreeGrafter"/>
</dbReference>
<organism evidence="3">
    <name type="scientific">Corethron hystrix</name>
    <dbReference type="NCBI Taxonomy" id="216773"/>
    <lineage>
        <taxon>Eukaryota</taxon>
        <taxon>Sar</taxon>
        <taxon>Stramenopiles</taxon>
        <taxon>Ochrophyta</taxon>
        <taxon>Bacillariophyta</taxon>
        <taxon>Coscinodiscophyceae</taxon>
        <taxon>Corethrophycidae</taxon>
        <taxon>Corethrales</taxon>
        <taxon>Corethraceae</taxon>
        <taxon>Corethron</taxon>
    </lineage>
</organism>
<dbReference type="PANTHER" id="PTHR44167:SF24">
    <property type="entry name" value="SERINE_THREONINE-PROTEIN KINASE CHK2"/>
    <property type="match status" value="1"/>
</dbReference>
<reference evidence="3" key="1">
    <citation type="submission" date="2021-01" db="EMBL/GenBank/DDBJ databases">
        <authorList>
            <person name="Corre E."/>
            <person name="Pelletier E."/>
            <person name="Niang G."/>
            <person name="Scheremetjew M."/>
            <person name="Finn R."/>
            <person name="Kale V."/>
            <person name="Holt S."/>
            <person name="Cochrane G."/>
            <person name="Meng A."/>
            <person name="Brown T."/>
            <person name="Cohen L."/>
        </authorList>
    </citation>
    <scope>NUCLEOTIDE SEQUENCE</scope>
    <source>
        <strain evidence="3">308</strain>
    </source>
</reference>
<evidence type="ECO:0000313" key="3">
    <source>
        <dbReference type="EMBL" id="CAD8899038.1"/>
    </source>
</evidence>
<dbReference type="PROSITE" id="PS50011">
    <property type="entry name" value="PROTEIN_KINASE_DOM"/>
    <property type="match status" value="1"/>
</dbReference>
<dbReference type="GO" id="GO:0005737">
    <property type="term" value="C:cytoplasm"/>
    <property type="evidence" value="ECO:0007669"/>
    <property type="project" value="TreeGrafter"/>
</dbReference>
<sequence length="577" mass="65073">MKPFIKRQQGHSWWHITVECNDKYYDVVESVLSTMTNQPQIIALARTLGPDGKTRVIEAISPTCAGIFRKLLRFCDRYELMMGKPSYAENDVQVFHAVEKYSRKDSVDDSTLASRDEDWQKSKKGNGEVILRCFYFEETFQSEINVRDQYKLATNHVESVLRTHRCEDYQKYAFSGGRLYCIAFESYDHTLSEVFDKTPIGKRSEKWVKKCAMVLKHVAYALKHLHQQGVIHGNLLPTSIAKYGNKWKLTDIGTLTPVGGAMRGPLRPCAPPETILALKGPMRPFPPPSTGAKTGIPGVLKNGANSGPRAPAGILKGGQNNPATYSSPTPKGVKFDEPRTAAPDDPSARGIRPHKPAHPRTTAGLRKSNVVVDKSKRKRAGILMFGMQEMGLQGEKGREERDPRAREMESQQRRILDEKEAEIERLRKIIEEQEREQREQEEARDKLRRGGAEAALPPSLPTLRFAPERCIASAAWDVWSFGLIMGQLLLGRNVNLLPNSEKSEEALMRNLYFYDKSAAKKIRESVRESAGEQAGDLISRLLHPAPEMRPSTMTKVLRHKYFHSDDDASTKGDEMSR</sequence>
<accession>A0A7S1BXE3</accession>
<dbReference type="GO" id="GO:0044773">
    <property type="term" value="P:mitotic DNA damage checkpoint signaling"/>
    <property type="evidence" value="ECO:0007669"/>
    <property type="project" value="TreeGrafter"/>
</dbReference>
<feature type="region of interest" description="Disordered" evidence="1">
    <location>
        <begin position="301"/>
        <end position="367"/>
    </location>
</feature>
<evidence type="ECO:0000259" key="2">
    <source>
        <dbReference type="PROSITE" id="PS50011"/>
    </source>
</evidence>
<dbReference type="GO" id="GO:0005634">
    <property type="term" value="C:nucleus"/>
    <property type="evidence" value="ECO:0007669"/>
    <property type="project" value="TreeGrafter"/>
</dbReference>
<dbReference type="InterPro" id="IPR011009">
    <property type="entry name" value="Kinase-like_dom_sf"/>
</dbReference>
<feature type="region of interest" description="Disordered" evidence="1">
    <location>
        <begin position="434"/>
        <end position="454"/>
    </location>
</feature>
<protein>
    <recommendedName>
        <fullName evidence="2">Protein kinase domain-containing protein</fullName>
    </recommendedName>
</protein>
<dbReference type="EMBL" id="HBFR01035967">
    <property type="protein sequence ID" value="CAD8899038.1"/>
    <property type="molecule type" value="Transcribed_RNA"/>
</dbReference>
<dbReference type="InterPro" id="IPR000719">
    <property type="entry name" value="Prot_kinase_dom"/>
</dbReference>
<dbReference type="GO" id="GO:0005524">
    <property type="term" value="F:ATP binding"/>
    <property type="evidence" value="ECO:0007669"/>
    <property type="project" value="InterPro"/>
</dbReference>
<feature type="compositionally biased region" description="Basic and acidic residues" evidence="1">
    <location>
        <begin position="395"/>
        <end position="413"/>
    </location>
</feature>
<dbReference type="Gene3D" id="1.10.510.10">
    <property type="entry name" value="Transferase(Phosphotransferase) domain 1"/>
    <property type="match status" value="2"/>
</dbReference>
<feature type="region of interest" description="Disordered" evidence="1">
    <location>
        <begin position="393"/>
        <end position="413"/>
    </location>
</feature>
<dbReference type="SMART" id="SM00220">
    <property type="entry name" value="S_TKc"/>
    <property type="match status" value="1"/>
</dbReference>
<dbReference type="AlphaFoldDB" id="A0A7S1BXE3"/>
<gene>
    <name evidence="3" type="ORF">CHYS00102_LOCUS26254</name>
</gene>